<dbReference type="InterPro" id="IPR046335">
    <property type="entry name" value="LacI/GalR-like_sensor"/>
</dbReference>
<name>A0A4Q9KEM9_9ACTN</name>
<dbReference type="PANTHER" id="PTHR30146:SF138">
    <property type="entry name" value="TRANSCRIPTIONAL REGULATORY PROTEIN"/>
    <property type="match status" value="1"/>
</dbReference>
<organism evidence="5 6">
    <name type="scientific">Propioniciclava sinopodophylli</name>
    <dbReference type="NCBI Taxonomy" id="1837344"/>
    <lineage>
        <taxon>Bacteria</taxon>
        <taxon>Bacillati</taxon>
        <taxon>Actinomycetota</taxon>
        <taxon>Actinomycetes</taxon>
        <taxon>Propionibacteriales</taxon>
        <taxon>Propionibacteriaceae</taxon>
        <taxon>Propioniciclava</taxon>
    </lineage>
</organism>
<dbReference type="Gene3D" id="3.40.50.2300">
    <property type="match status" value="2"/>
</dbReference>
<evidence type="ECO:0000313" key="5">
    <source>
        <dbReference type="EMBL" id="TBT85915.1"/>
    </source>
</evidence>
<dbReference type="PROSITE" id="PS50932">
    <property type="entry name" value="HTH_LACI_2"/>
    <property type="match status" value="1"/>
</dbReference>
<accession>A0A4Q9KEM9</accession>
<dbReference type="SMART" id="SM00354">
    <property type="entry name" value="HTH_LACI"/>
    <property type="match status" value="1"/>
</dbReference>
<dbReference type="InterPro" id="IPR028082">
    <property type="entry name" value="Peripla_BP_I"/>
</dbReference>
<dbReference type="Gene3D" id="1.10.260.40">
    <property type="entry name" value="lambda repressor-like DNA-binding domains"/>
    <property type="match status" value="1"/>
</dbReference>
<sequence>MGKRATLADVAERAGMSVTAVSLVLNNREGSRLSADAQERIRAAARELDYRPNPAARSLRVGKTRTVGFVSDDVTVTRYASAMIRGALDGAEARDHTVLMAEAGNDRKRINRAVRAMLDRRPDGLIFALMGSKEIDIPAEIGDLPVVVLNGTSTGGHASVLRDEITAGRDVANHLIERGHERIALLGDVDALRRDRRLSVSIGDRFLGIESAMAEAGLAFTARHFEEDWEPEKGYRGTRALLDQGLDFTAIIAMNDRLAFGAYQAIWERGLRIPADISIASFDDDVIATYVHPGLTTVRIPYEEMGRAAMDMLLTGKPAGHLQVPMPLRKRESVADRQR</sequence>
<keyword evidence="3" id="KW-0804">Transcription</keyword>
<keyword evidence="6" id="KW-1185">Reference proteome</keyword>
<feature type="domain" description="HTH lacI-type" evidence="4">
    <location>
        <begin position="5"/>
        <end position="61"/>
    </location>
</feature>
<dbReference type="GO" id="GO:0003700">
    <property type="term" value="F:DNA-binding transcription factor activity"/>
    <property type="evidence" value="ECO:0007669"/>
    <property type="project" value="TreeGrafter"/>
</dbReference>
<dbReference type="OrthoDB" id="9798934at2"/>
<dbReference type="Pfam" id="PF00356">
    <property type="entry name" value="LacI"/>
    <property type="match status" value="1"/>
</dbReference>
<dbReference type="EMBL" id="SDMQ01000004">
    <property type="protein sequence ID" value="TBT85915.1"/>
    <property type="molecule type" value="Genomic_DNA"/>
</dbReference>
<evidence type="ECO:0000313" key="6">
    <source>
        <dbReference type="Proteomes" id="UP000292373"/>
    </source>
</evidence>
<dbReference type="InterPro" id="IPR000843">
    <property type="entry name" value="HTH_LacI"/>
</dbReference>
<gene>
    <name evidence="5" type="ORF">ET989_05540</name>
</gene>
<keyword evidence="2" id="KW-0238">DNA-binding</keyword>
<dbReference type="PANTHER" id="PTHR30146">
    <property type="entry name" value="LACI-RELATED TRANSCRIPTIONAL REPRESSOR"/>
    <property type="match status" value="1"/>
</dbReference>
<evidence type="ECO:0000256" key="3">
    <source>
        <dbReference type="ARBA" id="ARBA00023163"/>
    </source>
</evidence>
<dbReference type="InterPro" id="IPR010982">
    <property type="entry name" value="Lambda_DNA-bd_dom_sf"/>
</dbReference>
<protein>
    <submittedName>
        <fullName evidence="5">LacI family transcriptional regulator</fullName>
    </submittedName>
</protein>
<evidence type="ECO:0000256" key="2">
    <source>
        <dbReference type="ARBA" id="ARBA00023125"/>
    </source>
</evidence>
<proteinExistence type="predicted"/>
<evidence type="ECO:0000259" key="4">
    <source>
        <dbReference type="PROSITE" id="PS50932"/>
    </source>
</evidence>
<dbReference type="Proteomes" id="UP000292373">
    <property type="component" value="Unassembled WGS sequence"/>
</dbReference>
<dbReference type="AlphaFoldDB" id="A0A4Q9KEM9"/>
<keyword evidence="1" id="KW-0805">Transcription regulation</keyword>
<dbReference type="SUPFAM" id="SSF53822">
    <property type="entry name" value="Periplasmic binding protein-like I"/>
    <property type="match status" value="1"/>
</dbReference>
<evidence type="ECO:0000256" key="1">
    <source>
        <dbReference type="ARBA" id="ARBA00023015"/>
    </source>
</evidence>
<dbReference type="Pfam" id="PF13377">
    <property type="entry name" value="Peripla_BP_3"/>
    <property type="match status" value="1"/>
</dbReference>
<dbReference type="SUPFAM" id="SSF47413">
    <property type="entry name" value="lambda repressor-like DNA-binding domains"/>
    <property type="match status" value="1"/>
</dbReference>
<dbReference type="GO" id="GO:0000976">
    <property type="term" value="F:transcription cis-regulatory region binding"/>
    <property type="evidence" value="ECO:0007669"/>
    <property type="project" value="TreeGrafter"/>
</dbReference>
<dbReference type="RefSeq" id="WP_131167564.1">
    <property type="nucleotide sequence ID" value="NZ_SDMQ01000004.1"/>
</dbReference>
<dbReference type="CDD" id="cd01392">
    <property type="entry name" value="HTH_LacI"/>
    <property type="match status" value="1"/>
</dbReference>
<comment type="caution">
    <text evidence="5">The sequence shown here is derived from an EMBL/GenBank/DDBJ whole genome shotgun (WGS) entry which is preliminary data.</text>
</comment>
<dbReference type="CDD" id="cd06288">
    <property type="entry name" value="PBP1_sucrose_transcription_regulator"/>
    <property type="match status" value="1"/>
</dbReference>
<reference evidence="5 6" key="1">
    <citation type="submission" date="2019-01" db="EMBL/GenBank/DDBJ databases">
        <title>Lactibacter flavus gen. nov., sp. nov., a novel bacterium of the family Propionibacteriaceae isolated from raw milk and dairy products.</title>
        <authorList>
            <person name="Huptas C."/>
            <person name="Wenning M."/>
            <person name="Breitenwieser F."/>
            <person name="Doll E."/>
            <person name="Von Neubeck M."/>
            <person name="Busse H.-J."/>
            <person name="Scherer S."/>
        </authorList>
    </citation>
    <scope>NUCLEOTIDE SEQUENCE [LARGE SCALE GENOMIC DNA]</scope>
    <source>
        <strain evidence="5 6">KCTC 33808</strain>
    </source>
</reference>